<dbReference type="InterPro" id="IPR036691">
    <property type="entry name" value="Endo/exonu/phosph_ase_sf"/>
</dbReference>
<sequence>MAEDFEEAIREYLRKSEEFRLALEVRLPPQEPSGDAHDPQESVWDSSETKRFLAVVTHLDTTTGDEQGCIFVFNLRSKRSNAAPNTYLLEHVFPILGHFSISMAQPRRSTINLSSPPDLSKIQPRTEIALTVNPGHDLHNDSPLSLLTRDTVQLRAVLKECKRLRELSIANNPDVLPPYLWVLAYTHSEEPAILSPVPSDLRQLQQQPHEHLSAASAGQPGDDIFDISLLREEWIKQKVHDLHASARNKIRLGTFNVNGKLPSQDLSPWVRGRVDQKPSIPSLKNVSPLSMGEVVKSSGEYFNDAPGEKTDRASTASSVTAFSTSSATTTASTATLQTSGTTTQVDDTNSGKPENSTSASDTSAPPSYLSDDRRPAIPDPDILVLAFQELDLSTEALLYSTKTTREEAWCAAALAGLGEKAVQYEKLASKQLVGMLLVLVVRKPLKSCFGDVKATSVGAGILGLMGNKGGTAIRLTFTPPATPDAPVPQPIILTFVNAHLAAFDEMFERRNADFQDLSKRLQFDSGIPVQDSPTEEDGYPLVTVPLSVYQTDALFWLGDLNYRINLSDADVRVLLAEASEPQGLRALLNYDQLGLAIRTKKAFANFVEAAIHHPPHNHTVTRSLEFTNVGKIPCAYRFVAISIGAPVHPEWLHIEPLTGLLLPGEKKTVSLTAVLDNSVVGRLNSGVARLDDTLILHTLLGKDHFVSITAQYKRTCFATSLNRLVRLTGPVRSADKMKLLPEEQALNAPREIMRLVNWLMSNATDIPGLFLLPGDQELVAEIRECLDTGAEFGPHAEEDGPRMAVAFATCLLEFLDTLPESVIPLNLHARCAQATDREQAFQLLDELPGASVNVWISVTAFLHFISQQAHSASDSPTSDAGQLARVFASVLLRDDLTTSTPVSPVGKRKFVGYFVG</sequence>
<dbReference type="PROSITE" id="PS50238">
    <property type="entry name" value="RHOGAP"/>
    <property type="match status" value="1"/>
</dbReference>
<dbReference type="InterPro" id="IPR008936">
    <property type="entry name" value="Rho_GTPase_activation_prot"/>
</dbReference>
<reference evidence="7 8" key="1">
    <citation type="submission" date="2019-02" db="EMBL/GenBank/DDBJ databases">
        <title>Genome sequencing of the rare red list fungi Antrodiella citrinella (Flaviporus citrinellus).</title>
        <authorList>
            <person name="Buettner E."/>
            <person name="Kellner H."/>
        </authorList>
    </citation>
    <scope>NUCLEOTIDE SEQUENCE [LARGE SCALE GENOMIC DNA]</scope>
    <source>
        <strain evidence="7 8">DSM 108506</strain>
    </source>
</reference>
<feature type="compositionally biased region" description="Polar residues" evidence="5">
    <location>
        <begin position="344"/>
        <end position="355"/>
    </location>
</feature>
<evidence type="ECO:0000256" key="2">
    <source>
        <dbReference type="ARBA" id="ARBA00004580"/>
    </source>
</evidence>
<dbReference type="EMBL" id="SGPM01000014">
    <property type="protein sequence ID" value="THH32874.1"/>
    <property type="molecule type" value="Genomic_DNA"/>
</dbReference>
<evidence type="ECO:0000313" key="7">
    <source>
        <dbReference type="EMBL" id="THH32874.1"/>
    </source>
</evidence>
<keyword evidence="3" id="KW-0967">Endosome</keyword>
<comment type="caution">
    <text evidence="7">The sequence shown here is derived from an EMBL/GenBank/DDBJ whole genome shotgun (WGS) entry which is preliminary data.</text>
</comment>
<dbReference type="SUPFAM" id="SSF48350">
    <property type="entry name" value="GTPase activation domain, GAP"/>
    <property type="match status" value="1"/>
</dbReference>
<evidence type="ECO:0000256" key="3">
    <source>
        <dbReference type="ARBA" id="ARBA00022753"/>
    </source>
</evidence>
<dbReference type="Pfam" id="PF00620">
    <property type="entry name" value="RhoGAP"/>
    <property type="match status" value="1"/>
</dbReference>
<name>A0A4S4N1S6_9APHY</name>
<keyword evidence="4" id="KW-0968">Cytoplasmic vesicle</keyword>
<evidence type="ECO:0000256" key="5">
    <source>
        <dbReference type="SAM" id="MobiDB-lite"/>
    </source>
</evidence>
<dbReference type="PANTHER" id="PTHR11200">
    <property type="entry name" value="INOSITOL 5-PHOSPHATASE"/>
    <property type="match status" value="1"/>
</dbReference>
<dbReference type="InterPro" id="IPR013783">
    <property type="entry name" value="Ig-like_fold"/>
</dbReference>
<feature type="domain" description="Rho-GAP" evidence="6">
    <location>
        <begin position="740"/>
        <end position="916"/>
    </location>
</feature>
<dbReference type="GO" id="GO:0046856">
    <property type="term" value="P:phosphatidylinositol dephosphorylation"/>
    <property type="evidence" value="ECO:0007669"/>
    <property type="project" value="InterPro"/>
</dbReference>
<feature type="region of interest" description="Disordered" evidence="5">
    <location>
        <begin position="26"/>
        <end position="45"/>
    </location>
</feature>
<dbReference type="SMART" id="SM00324">
    <property type="entry name" value="RhoGAP"/>
    <property type="match status" value="1"/>
</dbReference>
<comment type="subcellular location">
    <subcellularLocation>
        <location evidence="2">Cytoplasmic vesicle</location>
        <location evidence="2">Phagosome membrane</location>
    </subcellularLocation>
    <subcellularLocation>
        <location evidence="1">Early endosome membrane</location>
    </subcellularLocation>
</comment>
<dbReference type="InterPro" id="IPR000198">
    <property type="entry name" value="RhoGAP_dom"/>
</dbReference>
<dbReference type="InterPro" id="IPR000300">
    <property type="entry name" value="IPPc"/>
</dbReference>
<protein>
    <recommendedName>
        <fullName evidence="6">Rho-GAP domain-containing protein</fullName>
    </recommendedName>
</protein>
<evidence type="ECO:0000313" key="8">
    <source>
        <dbReference type="Proteomes" id="UP000308730"/>
    </source>
</evidence>
<dbReference type="Proteomes" id="UP000308730">
    <property type="component" value="Unassembled WGS sequence"/>
</dbReference>
<dbReference type="PANTHER" id="PTHR11200:SF300">
    <property type="entry name" value="TYPE II INOSITOL 1,4,5-TRISPHOSPHATE 5-PHOSPHATASE"/>
    <property type="match status" value="1"/>
</dbReference>
<evidence type="ECO:0000256" key="4">
    <source>
        <dbReference type="ARBA" id="ARBA00023329"/>
    </source>
</evidence>
<dbReference type="GO" id="GO:0004439">
    <property type="term" value="F:phosphatidylinositol-4,5-bisphosphate 5-phosphatase activity"/>
    <property type="evidence" value="ECO:0007669"/>
    <property type="project" value="TreeGrafter"/>
</dbReference>
<feature type="compositionally biased region" description="Low complexity" evidence="5">
    <location>
        <begin position="356"/>
        <end position="367"/>
    </location>
</feature>
<feature type="compositionally biased region" description="Low complexity" evidence="5">
    <location>
        <begin position="321"/>
        <end position="343"/>
    </location>
</feature>
<dbReference type="Gene3D" id="3.60.10.10">
    <property type="entry name" value="Endonuclease/exonuclease/phosphatase"/>
    <property type="match status" value="1"/>
</dbReference>
<accession>A0A4S4N1S6</accession>
<dbReference type="SUPFAM" id="SSF56219">
    <property type="entry name" value="DNase I-like"/>
    <property type="match status" value="1"/>
</dbReference>
<dbReference type="OrthoDB" id="7862313at2759"/>
<evidence type="ECO:0000259" key="6">
    <source>
        <dbReference type="PROSITE" id="PS50238"/>
    </source>
</evidence>
<dbReference type="GO" id="GO:0031901">
    <property type="term" value="C:early endosome membrane"/>
    <property type="evidence" value="ECO:0007669"/>
    <property type="project" value="UniProtKB-SubCell"/>
</dbReference>
<dbReference type="Gene3D" id="1.10.555.10">
    <property type="entry name" value="Rho GTPase activation protein"/>
    <property type="match status" value="1"/>
</dbReference>
<dbReference type="AlphaFoldDB" id="A0A4S4N1S6"/>
<dbReference type="Gene3D" id="2.60.40.10">
    <property type="entry name" value="Immunoglobulins"/>
    <property type="match status" value="1"/>
</dbReference>
<proteinExistence type="predicted"/>
<evidence type="ECO:0000256" key="1">
    <source>
        <dbReference type="ARBA" id="ARBA00004146"/>
    </source>
</evidence>
<dbReference type="Pfam" id="PF22669">
    <property type="entry name" value="Exo_endo_phos2"/>
    <property type="match status" value="1"/>
</dbReference>
<dbReference type="InterPro" id="IPR046985">
    <property type="entry name" value="IP5"/>
</dbReference>
<organism evidence="7 8">
    <name type="scientific">Antrodiella citrinella</name>
    <dbReference type="NCBI Taxonomy" id="2447956"/>
    <lineage>
        <taxon>Eukaryota</taxon>
        <taxon>Fungi</taxon>
        <taxon>Dikarya</taxon>
        <taxon>Basidiomycota</taxon>
        <taxon>Agaricomycotina</taxon>
        <taxon>Agaricomycetes</taxon>
        <taxon>Polyporales</taxon>
        <taxon>Steccherinaceae</taxon>
        <taxon>Antrodiella</taxon>
    </lineage>
</organism>
<gene>
    <name evidence="7" type="ORF">EUX98_g1340</name>
</gene>
<feature type="region of interest" description="Disordered" evidence="5">
    <location>
        <begin position="321"/>
        <end position="374"/>
    </location>
</feature>
<dbReference type="SMART" id="SM00128">
    <property type="entry name" value="IPPc"/>
    <property type="match status" value="1"/>
</dbReference>
<keyword evidence="8" id="KW-1185">Reference proteome</keyword>
<dbReference type="GO" id="GO:0007165">
    <property type="term" value="P:signal transduction"/>
    <property type="evidence" value="ECO:0007669"/>
    <property type="project" value="InterPro"/>
</dbReference>